<dbReference type="Gene3D" id="3.40.710.10">
    <property type="entry name" value="DD-peptidase/beta-lactamase superfamily"/>
    <property type="match status" value="1"/>
</dbReference>
<gene>
    <name evidence="3" type="ORF">EHQ62_16630</name>
</gene>
<keyword evidence="4" id="KW-1185">Reference proteome</keyword>
<organism evidence="3 4">
    <name type="scientific">Leptospira jelokensis</name>
    <dbReference type="NCBI Taxonomy" id="2484931"/>
    <lineage>
        <taxon>Bacteria</taxon>
        <taxon>Pseudomonadati</taxon>
        <taxon>Spirochaetota</taxon>
        <taxon>Spirochaetia</taxon>
        <taxon>Leptospirales</taxon>
        <taxon>Leptospiraceae</taxon>
        <taxon>Leptospira</taxon>
    </lineage>
</organism>
<dbReference type="Pfam" id="PF00144">
    <property type="entry name" value="Beta-lactamase"/>
    <property type="match status" value="1"/>
</dbReference>
<feature type="compositionally biased region" description="Basic and acidic residues" evidence="1">
    <location>
        <begin position="23"/>
        <end position="39"/>
    </location>
</feature>
<accession>A0A4Z0ZWS8</accession>
<dbReference type="RefSeq" id="WP_135644884.1">
    <property type="nucleotide sequence ID" value="NZ_RQGH01000033.1"/>
</dbReference>
<proteinExistence type="predicted"/>
<dbReference type="EMBL" id="RQGH01000033">
    <property type="protein sequence ID" value="TGL59982.1"/>
    <property type="molecule type" value="Genomic_DNA"/>
</dbReference>
<reference evidence="3" key="1">
    <citation type="journal article" date="2019" name="PLoS Negl. Trop. Dis.">
        <title>Revisiting the worldwide diversity of Leptospira species in the environment.</title>
        <authorList>
            <person name="Vincent A.T."/>
            <person name="Schiettekatte O."/>
            <person name="Bourhy P."/>
            <person name="Veyrier F.J."/>
            <person name="Picardeau M."/>
        </authorList>
    </citation>
    <scope>NUCLEOTIDE SEQUENCE [LARGE SCALE GENOMIC DNA]</scope>
    <source>
        <strain evidence="3">201702451</strain>
    </source>
</reference>
<dbReference type="SUPFAM" id="SSF56601">
    <property type="entry name" value="beta-lactamase/transpeptidase-like"/>
    <property type="match status" value="1"/>
</dbReference>
<sequence length="634" mass="71688">MKSKENQKIQSGKRKVTKSLTKTLERNTESGEAKGKGKTEPSNLDPIFPFRIIFVFFFTLLFQCQSSGDTSLSNTKATKNKIHKEILSRWETLSPSSIQSISYLYMMGDGETHSGQIGNLSSGKRYRFKIGSITKLFTGISILQLQDAGKLKLDDQVSKYLPEIKSMRSKKVGYREITIRDLLTHQSGLPSDLAHGFFLPPDSTEEEILKSFRSLPKSVSNLERNEPGKIHSYSNLSFGLLGNIIERASGESIEGYFKKHIFEKAGMKETTLLEFLRESNLIPGYSGLFWKTQTIRPVIRDLTAGSISTTGEDMGLFMKAFFKSKQNKGLLSAVSFAEFHKSQVGPKANFEMKLGLPVLKNHYEVDGKTIWFYGHSGSLPPFFADLIYDPKTEIVSFVVGNTLGLQTGNLKGRNTEIMELLWEEKMGIRPEPILSNLSEKKETVFGEEGYYISPMGIHEYKKGIPPKLSLMGFDVGLIEKENRFGIDLRVLFGLIPIRDPKIDAMRVEFEVWEGNSIFTLYDKELPKGAAGIGVKFTPDNRFPDEMYFGTFFTKEPFAIIPKLKLEKDKRGFPLLTIYYELGGMENFIQVPCQWESQNTLRILGYGRNLGETFTLGIKNERPFLFYSGGEYEAP</sequence>
<dbReference type="GO" id="GO:0016787">
    <property type="term" value="F:hydrolase activity"/>
    <property type="evidence" value="ECO:0007669"/>
    <property type="project" value="UniProtKB-KW"/>
</dbReference>
<evidence type="ECO:0000313" key="4">
    <source>
        <dbReference type="Proteomes" id="UP000297567"/>
    </source>
</evidence>
<dbReference type="InterPro" id="IPR012338">
    <property type="entry name" value="Beta-lactam/transpept-like"/>
</dbReference>
<dbReference type="InterPro" id="IPR050491">
    <property type="entry name" value="AmpC-like"/>
</dbReference>
<evidence type="ECO:0000313" key="3">
    <source>
        <dbReference type="EMBL" id="TGL59982.1"/>
    </source>
</evidence>
<feature type="region of interest" description="Disordered" evidence="1">
    <location>
        <begin position="1"/>
        <end position="40"/>
    </location>
</feature>
<evidence type="ECO:0000259" key="2">
    <source>
        <dbReference type="Pfam" id="PF00144"/>
    </source>
</evidence>
<dbReference type="PANTHER" id="PTHR46825:SF9">
    <property type="entry name" value="BETA-LACTAMASE-RELATED DOMAIN-CONTAINING PROTEIN"/>
    <property type="match status" value="1"/>
</dbReference>
<keyword evidence="3" id="KW-0378">Hydrolase</keyword>
<evidence type="ECO:0000256" key="1">
    <source>
        <dbReference type="SAM" id="MobiDB-lite"/>
    </source>
</evidence>
<name>A0A4Z0ZWS8_9LEPT</name>
<dbReference type="AlphaFoldDB" id="A0A4Z0ZWS8"/>
<dbReference type="InterPro" id="IPR001466">
    <property type="entry name" value="Beta-lactam-related"/>
</dbReference>
<protein>
    <submittedName>
        <fullName evidence="3">Class A beta-lactamase-related serine hydrolase</fullName>
    </submittedName>
</protein>
<dbReference type="Proteomes" id="UP000297567">
    <property type="component" value="Unassembled WGS sequence"/>
</dbReference>
<feature type="domain" description="Beta-lactamase-related" evidence="2">
    <location>
        <begin position="125"/>
        <end position="405"/>
    </location>
</feature>
<dbReference type="PANTHER" id="PTHR46825">
    <property type="entry name" value="D-ALANYL-D-ALANINE-CARBOXYPEPTIDASE/ENDOPEPTIDASE AMPH"/>
    <property type="match status" value="1"/>
</dbReference>
<comment type="caution">
    <text evidence="3">The sequence shown here is derived from an EMBL/GenBank/DDBJ whole genome shotgun (WGS) entry which is preliminary data.</text>
</comment>